<comment type="caution">
    <text evidence="2">The sequence shown here is derived from an EMBL/GenBank/DDBJ whole genome shotgun (WGS) entry which is preliminary data.</text>
</comment>
<accession>A0ABX0YD77</accession>
<keyword evidence="3" id="KW-1185">Reference proteome</keyword>
<protein>
    <submittedName>
        <fullName evidence="2">Uncharacterized protein</fullName>
    </submittedName>
</protein>
<dbReference type="EMBL" id="JAAVJI010000004">
    <property type="protein sequence ID" value="NJP01280.1"/>
    <property type="molecule type" value="Genomic_DNA"/>
</dbReference>
<proteinExistence type="predicted"/>
<evidence type="ECO:0000256" key="1">
    <source>
        <dbReference type="SAM" id="MobiDB-lite"/>
    </source>
</evidence>
<feature type="compositionally biased region" description="Polar residues" evidence="1">
    <location>
        <begin position="145"/>
        <end position="174"/>
    </location>
</feature>
<sequence>MTVLSDSEAELLHSALRSEMPKEPLASSPDKDGVYSYVIGATDYFASAHLPRQGPERMMVSCALDPSLGLQSVVISDLKSGHAYCQAHFEPPHMATQTPASEQAPSSMAGQPPSRTHLSVFSNSDLMKELIQGHNPQDEELRQGSGASVSTQSRVFSHNGSAGASAEVSRSSRNLRILAPRSTPNQVPSLPSRSGATSESQRPKRQKVTDAQIDALLYNDDGETFRTNKEIGRLLRTAGFSAGDNRIQGRLQALAGLRQLPGATDEKIREYLHDPEDGSLRTQQEVISAMREDRWGAKTHRIVAQMQAAGVPRHLTSATDEQIQARLYKDNDDNDGRSLRTCDEIANALNEDGLGARNARIQAQLRAARGQQ</sequence>
<feature type="region of interest" description="Disordered" evidence="1">
    <location>
        <begin position="136"/>
        <end position="208"/>
    </location>
</feature>
<evidence type="ECO:0000313" key="3">
    <source>
        <dbReference type="Proteomes" id="UP000746535"/>
    </source>
</evidence>
<dbReference type="Proteomes" id="UP000746535">
    <property type="component" value="Unassembled WGS sequence"/>
</dbReference>
<feature type="compositionally biased region" description="Polar residues" evidence="1">
    <location>
        <begin position="182"/>
        <end position="200"/>
    </location>
</feature>
<reference evidence="2 3" key="1">
    <citation type="submission" date="2020-03" db="EMBL/GenBank/DDBJ databases">
        <authorList>
            <person name="Wang L."/>
            <person name="He N."/>
            <person name="Li Y."/>
            <person name="Fang Y."/>
            <person name="Zhang F."/>
        </authorList>
    </citation>
    <scope>NUCLEOTIDE SEQUENCE [LARGE SCALE GENOMIC DNA]</scope>
    <source>
        <strain evidence="3">hsmgli-8</strain>
    </source>
</reference>
<dbReference type="RefSeq" id="WP_168083839.1">
    <property type="nucleotide sequence ID" value="NZ_JAAVJI010000004.1"/>
</dbReference>
<evidence type="ECO:0000313" key="2">
    <source>
        <dbReference type="EMBL" id="NJP01280.1"/>
    </source>
</evidence>
<organism evidence="2 3">
    <name type="scientific">Pseudomonas quercus</name>
    <dbReference type="NCBI Taxonomy" id="2722792"/>
    <lineage>
        <taxon>Bacteria</taxon>
        <taxon>Pseudomonadati</taxon>
        <taxon>Pseudomonadota</taxon>
        <taxon>Gammaproteobacteria</taxon>
        <taxon>Pseudomonadales</taxon>
        <taxon>Pseudomonadaceae</taxon>
        <taxon>Pseudomonas</taxon>
    </lineage>
</organism>
<name>A0ABX0YD77_9PSED</name>
<gene>
    <name evidence="2" type="ORF">HBH25_10445</name>
</gene>
<feature type="region of interest" description="Disordered" evidence="1">
    <location>
        <begin position="95"/>
        <end position="119"/>
    </location>
</feature>